<feature type="signal peptide" evidence="1">
    <location>
        <begin position="1"/>
        <end position="27"/>
    </location>
</feature>
<sequence>MYKYNRDKFFYLFLTLALILSCSVLHAYDEIEPFIEYNYDACVFKHANYTIDLSNVYDISNPTLTASFDADDSPNNENTAKLHFNLCGQVNNQCAQHGASVLACASNGAQSFSERGAPYLKISDGVVSLGIPYRGINYDLQVTVGEKMEITFLHRLVSIKTPGMVVTKNDQPYSLPPNTIPHQLIPILAETTATTASRAGANSRMAPASVNMGFSILGSQRRSPAGATLHLLMSDSFYDSLPETLPAMQIQMYDITKYHHNCTNIQINRENKTTTCQDNPLGSEKIEYYYYTVIFTFGNSYGFGTIYYKAPTEYSRVAMTESDFDNCIFKQNDTIIDLSSDQRLYNTTYQLAFNAQTDILLSVCGSDPRCPIGSACLLNLRPSYYSYPNRTAFLSIDSEGTKLLVLFSNNGTGGTLARPYLVEVNVGLKNHSYAATETSYVFTPGMLVSKPLVYTVTRVERVISDTCFLLLSDTHVRIYNETFRFQHDVLGEINFNLCGTNLQCNNSMACTSGGAYGFNIQDVYILQDESNRLSLRFNFTQDAFNFTVEISTGPYSVVYRNQVVYVKTPAPLTLQDNLRVNLVEQTVPLLNGAQVVMFGDFYKVSGDHVVRISNHYSKRPIECRSTFATNQSIVCPIYPRGSSPGLYDLELYTNNAIGIVSLNFRAPKILSEEPFTRADYDHCVFAHKNYTIDLSFFRNFSVNISNGYSNNTFVLCGNNTSVCSGNYACGDNVYNERNVILRIEETRIVPVFVFINSSSSEFTKLDVIQDSQQDTFQYEDRTGSGLLTPNFKIYNTLYLTPAQPLAPRFVASTMRLVFQSLPINNLTSVSVGIYGQDNKYIRDCTQSVINTEGSYISCQDKPTGKELDQSTYLIKVDMGSYVAYSSISYYAPKEISRNLIGNEGCVFTGMGLKYTIDLSKEYTSTNGSYSIDDFNFNLCGMGAHSKCDSIACKGSQQFTERTPYLMVDEEAIKLLMVYSNYQGDEYSVEVAIGNSDQYINERARINTPFMIIKRIISFTVDPSITRETESTMTIKGDFVASLAPNSSISVKIFTNDGQYLYDATNIKQSLNDITCQVKPYGNESVALFYQVVVEVLNSAYGSNYFYFHPKSSPPCSHGDRDTTRGVCICAPGWVSFRCSGQQIYSHPSIVAPAIDQLNTGYQSPSADTDFTIDFNSYASTNAFGYLIQNTAIRSLSHIKATYGQQTVSFSSKSFKYDVVFSPAIAPNSTTVTVLVYDRVDVPIYKYASSMATIKLSNSEASDNVEAIFEISNSKAKAMYSNLILPDKNSISISGALGDHHGALFSVSPIYTINGQVSESLARVRILTARDASQLLEYKSTSVYVSVLVPSTPNNSDIFEIITTFNTYALY</sequence>
<feature type="chain" id="PRO_5035197572" description="EGF-like domain-containing protein" evidence="1">
    <location>
        <begin position="28"/>
        <end position="1370"/>
    </location>
</feature>
<reference evidence="2" key="1">
    <citation type="submission" date="2020-01" db="EMBL/GenBank/DDBJ databases">
        <title>Development of genomics and gene disruption for Polysphondylium violaceum indicates a role for the polyketide synthase stlB in stalk morphogenesis.</title>
        <authorList>
            <person name="Narita B."/>
            <person name="Kawabe Y."/>
            <person name="Kin K."/>
            <person name="Saito T."/>
            <person name="Gibbs R."/>
            <person name="Kuspa A."/>
            <person name="Muzny D."/>
            <person name="Queller D."/>
            <person name="Richards S."/>
            <person name="Strassman J."/>
            <person name="Sucgang R."/>
            <person name="Worley K."/>
            <person name="Schaap P."/>
        </authorList>
    </citation>
    <scope>NUCLEOTIDE SEQUENCE</scope>
    <source>
        <strain evidence="2">QSvi11</strain>
    </source>
</reference>
<dbReference type="OrthoDB" id="24355at2759"/>
<evidence type="ECO:0000313" key="3">
    <source>
        <dbReference type="Proteomes" id="UP000695562"/>
    </source>
</evidence>
<comment type="caution">
    <text evidence="2">The sequence shown here is derived from an EMBL/GenBank/DDBJ whole genome shotgun (WGS) entry which is preliminary data.</text>
</comment>
<evidence type="ECO:0008006" key="4">
    <source>
        <dbReference type="Google" id="ProtNLM"/>
    </source>
</evidence>
<evidence type="ECO:0000313" key="2">
    <source>
        <dbReference type="EMBL" id="KAF2078090.1"/>
    </source>
</evidence>
<organism evidence="2 3">
    <name type="scientific">Polysphondylium violaceum</name>
    <dbReference type="NCBI Taxonomy" id="133409"/>
    <lineage>
        <taxon>Eukaryota</taxon>
        <taxon>Amoebozoa</taxon>
        <taxon>Evosea</taxon>
        <taxon>Eumycetozoa</taxon>
        <taxon>Dictyostelia</taxon>
        <taxon>Dictyosteliales</taxon>
        <taxon>Dictyosteliaceae</taxon>
        <taxon>Polysphondylium</taxon>
    </lineage>
</organism>
<name>A0A8J4V295_9MYCE</name>
<dbReference type="Proteomes" id="UP000695562">
    <property type="component" value="Unassembled WGS sequence"/>
</dbReference>
<protein>
    <recommendedName>
        <fullName evidence="4">EGF-like domain-containing protein</fullName>
    </recommendedName>
</protein>
<proteinExistence type="predicted"/>
<dbReference type="PROSITE" id="PS51257">
    <property type="entry name" value="PROKAR_LIPOPROTEIN"/>
    <property type="match status" value="1"/>
</dbReference>
<gene>
    <name evidence="2" type="ORF">CYY_000641</name>
</gene>
<dbReference type="EMBL" id="AJWJ01000012">
    <property type="protein sequence ID" value="KAF2078090.1"/>
    <property type="molecule type" value="Genomic_DNA"/>
</dbReference>
<keyword evidence="3" id="KW-1185">Reference proteome</keyword>
<evidence type="ECO:0000256" key="1">
    <source>
        <dbReference type="SAM" id="SignalP"/>
    </source>
</evidence>
<keyword evidence="1" id="KW-0732">Signal</keyword>
<accession>A0A8J4V295</accession>